<protein>
    <recommendedName>
        <fullName evidence="3">ubiquitinyl hydrolase 1</fullName>
        <ecNumber evidence="3">3.4.19.12</ecNumber>
    </recommendedName>
</protein>
<keyword evidence="4 11" id="KW-0645">Protease</keyword>
<reference evidence="11" key="1">
    <citation type="submission" date="2020-04" db="EMBL/GenBank/DDBJ databases">
        <title>Hybrid Assembly of Korean Phytophthora infestans isolates.</title>
        <authorList>
            <person name="Prokchorchik M."/>
            <person name="Lee Y."/>
            <person name="Seo J."/>
            <person name="Cho J.-H."/>
            <person name="Park Y.-E."/>
            <person name="Jang D.-C."/>
            <person name="Im J.-S."/>
            <person name="Choi J.-G."/>
            <person name="Park H.-J."/>
            <person name="Lee G.-B."/>
            <person name="Lee Y.-G."/>
            <person name="Hong S.-Y."/>
            <person name="Cho K."/>
            <person name="Sohn K.H."/>
        </authorList>
    </citation>
    <scope>NUCLEOTIDE SEQUENCE</scope>
    <source>
        <strain evidence="11">KR_1_A1</strain>
    </source>
</reference>
<evidence type="ECO:0000256" key="2">
    <source>
        <dbReference type="ARBA" id="ARBA00010407"/>
    </source>
</evidence>
<dbReference type="PANTHER" id="PTHR12419">
    <property type="entry name" value="OTU DOMAIN CONTAINING PROTEIN"/>
    <property type="match status" value="1"/>
</dbReference>
<keyword evidence="5" id="KW-0833">Ubl conjugation pathway</keyword>
<evidence type="ECO:0000256" key="7">
    <source>
        <dbReference type="PROSITE-ProRule" id="PRU00023"/>
    </source>
</evidence>
<proteinExistence type="inferred from homology"/>
<sequence length="810" mass="90947">MEAKAGADERFYTPRSSARRGYSSTGSEDERFVSPRGSARSASSDESEYVTPREVAPIFSHSSRPTSANPAVKSPAVSYKDAAFRASSKRLPVTDDSIDYKQHRSENTSELRSAAPPADDYDLFSAARHNHYDSVVYMLDNSVSVNSRDAFGNTLLSIACQNGLKRITKLALRRGANINSQNNRGNTALHFCFAYGYGDSLGVYLISKGADTTIENDDGLVCYYGIAQSTAQNGIDYLSHVCERLVASPRERPDDPMDGRNRTASEDSDLEEEMMRVNVFDYEWRRQMHVGDLVDAQNIFGNWCPARVLQIADGEVLLQFLNMHESWHQWLQLDSGRLAQQGTKARNDSAPIRQAQQIEVRPGGGNSSLWKEALAVRAGGGSVLVRYPGRDQKFDEWIQFTPTKVAPAGEHLQHRGRGTMLEQRKLAVDAPNMTHRRVIQAQNPRFTHYRDSLQATLGLRIYDIEGDGNCLFRSVSHQVYGDDSHYALVRAACMDYMESEKEYFEPYVVGDMAAFMRYLHYKRRDGVWGDDPELQALCELYDRPAEVFAYDPQQGFRKLRCFHENSALARSRPPIRLSYYGGGHYDSLMGSDHQANLIRETPGQWEQRHIGYSHRINSRETRDDVSGVEQEVQAQSDRERTEVEQLEQVLMQSRNEFDAMDRSLEETLKLSLAEHGEAAPAQAHREREEIAEATRESEMAAIQAELVAKAKAESEEEQMKSAIKASLGGHGTDFDAQMTAALQASLGDVGSNIPTSGIEDYDEQLRWAMELSAQEYTPPSQGFGMYGDESANTDEMDELQRAIQASLERS</sequence>
<dbReference type="InterPro" id="IPR003903">
    <property type="entry name" value="UIM_dom"/>
</dbReference>
<feature type="repeat" description="ANK" evidence="7">
    <location>
        <begin position="184"/>
        <end position="217"/>
    </location>
</feature>
<dbReference type="InterPro" id="IPR002110">
    <property type="entry name" value="Ankyrin_rpt"/>
</dbReference>
<dbReference type="InterPro" id="IPR050704">
    <property type="entry name" value="Peptidase_C85-like"/>
</dbReference>
<dbReference type="PROSITE" id="PS50330">
    <property type="entry name" value="UIM"/>
    <property type="match status" value="1"/>
</dbReference>
<dbReference type="FunFam" id="3.90.70.80:FF:000023">
    <property type="entry name" value="OTU ovarian tumor-like cysteine protease"/>
    <property type="match status" value="1"/>
</dbReference>
<evidence type="ECO:0000256" key="1">
    <source>
        <dbReference type="ARBA" id="ARBA00000707"/>
    </source>
</evidence>
<dbReference type="SUPFAM" id="SSF63748">
    <property type="entry name" value="Tudor/PWWP/MBT"/>
    <property type="match status" value="1"/>
</dbReference>
<dbReference type="Pfam" id="PF12796">
    <property type="entry name" value="Ank_2"/>
    <property type="match status" value="1"/>
</dbReference>
<dbReference type="SMART" id="SM00726">
    <property type="entry name" value="UIM"/>
    <property type="match status" value="2"/>
</dbReference>
<dbReference type="InterPro" id="IPR038765">
    <property type="entry name" value="Papain-like_cys_pep_sf"/>
</dbReference>
<dbReference type="Pfam" id="PF23625">
    <property type="entry name" value="UIM_2"/>
    <property type="match status" value="4"/>
</dbReference>
<accession>A0A833TF83</accession>
<evidence type="ECO:0000256" key="3">
    <source>
        <dbReference type="ARBA" id="ARBA00012759"/>
    </source>
</evidence>
<feature type="coiled-coil region" evidence="8">
    <location>
        <begin position="629"/>
        <end position="663"/>
    </location>
</feature>
<dbReference type="PROSITE" id="PS50088">
    <property type="entry name" value="ANK_REPEAT"/>
    <property type="match status" value="2"/>
</dbReference>
<dbReference type="EMBL" id="WSZM01000015">
    <property type="protein sequence ID" value="KAF4046434.1"/>
    <property type="molecule type" value="Genomic_DNA"/>
</dbReference>
<evidence type="ECO:0000256" key="5">
    <source>
        <dbReference type="ARBA" id="ARBA00022786"/>
    </source>
</evidence>
<evidence type="ECO:0000259" key="10">
    <source>
        <dbReference type="PROSITE" id="PS50802"/>
    </source>
</evidence>
<dbReference type="EC" id="3.4.19.12" evidence="3"/>
<gene>
    <name evidence="11" type="ORF">GN244_ATG00819</name>
</gene>
<evidence type="ECO:0000256" key="4">
    <source>
        <dbReference type="ARBA" id="ARBA00022670"/>
    </source>
</evidence>
<dbReference type="Gene3D" id="1.25.40.20">
    <property type="entry name" value="Ankyrin repeat-containing domain"/>
    <property type="match status" value="1"/>
</dbReference>
<comment type="catalytic activity">
    <reaction evidence="1">
        <text>Thiol-dependent hydrolysis of ester, thioester, amide, peptide and isopeptide bonds formed by the C-terminal Gly of ubiquitin (a 76-residue protein attached to proteins as an intracellular targeting signal).</text>
        <dbReference type="EC" id="3.4.19.12"/>
    </reaction>
</comment>
<feature type="region of interest" description="Disordered" evidence="9">
    <location>
        <begin position="249"/>
        <end position="270"/>
    </location>
</feature>
<dbReference type="Gene3D" id="3.90.70.80">
    <property type="match status" value="1"/>
</dbReference>
<dbReference type="PROSITE" id="PS50297">
    <property type="entry name" value="ANK_REP_REGION"/>
    <property type="match status" value="1"/>
</dbReference>
<dbReference type="GO" id="GO:0061578">
    <property type="term" value="F:K63-linked deubiquitinase activity"/>
    <property type="evidence" value="ECO:0007669"/>
    <property type="project" value="TreeGrafter"/>
</dbReference>
<feature type="compositionally biased region" description="Basic and acidic residues" evidence="9">
    <location>
        <begin position="98"/>
        <end position="109"/>
    </location>
</feature>
<dbReference type="PROSITE" id="PS50802">
    <property type="entry name" value="OTU"/>
    <property type="match status" value="1"/>
</dbReference>
<organism evidence="11 12">
    <name type="scientific">Phytophthora infestans</name>
    <name type="common">Potato late blight agent</name>
    <name type="synonym">Botrytis infestans</name>
    <dbReference type="NCBI Taxonomy" id="4787"/>
    <lineage>
        <taxon>Eukaryota</taxon>
        <taxon>Sar</taxon>
        <taxon>Stramenopiles</taxon>
        <taxon>Oomycota</taxon>
        <taxon>Peronosporomycetes</taxon>
        <taxon>Peronosporales</taxon>
        <taxon>Peronosporaceae</taxon>
        <taxon>Phytophthora</taxon>
    </lineage>
</organism>
<evidence type="ECO:0000256" key="6">
    <source>
        <dbReference type="ARBA" id="ARBA00022801"/>
    </source>
</evidence>
<dbReference type="GO" id="GO:0016579">
    <property type="term" value="P:protein deubiquitination"/>
    <property type="evidence" value="ECO:0007669"/>
    <property type="project" value="TreeGrafter"/>
</dbReference>
<feature type="repeat" description="ANK" evidence="7">
    <location>
        <begin position="151"/>
        <end position="183"/>
    </location>
</feature>
<feature type="domain" description="OTU" evidence="10">
    <location>
        <begin position="459"/>
        <end position="591"/>
    </location>
</feature>
<dbReference type="SUPFAM" id="SSF54001">
    <property type="entry name" value="Cysteine proteinases"/>
    <property type="match status" value="1"/>
</dbReference>
<keyword evidence="7" id="KW-0040">ANK repeat</keyword>
<dbReference type="AlphaFoldDB" id="A0A833TF83"/>
<dbReference type="SMART" id="SM00248">
    <property type="entry name" value="ANK"/>
    <property type="match status" value="3"/>
</dbReference>
<dbReference type="SUPFAM" id="SSF48403">
    <property type="entry name" value="Ankyrin repeat"/>
    <property type="match status" value="1"/>
</dbReference>
<feature type="region of interest" description="Disordered" evidence="9">
    <location>
        <begin position="95"/>
        <end position="116"/>
    </location>
</feature>
<evidence type="ECO:0000256" key="9">
    <source>
        <dbReference type="SAM" id="MobiDB-lite"/>
    </source>
</evidence>
<dbReference type="Proteomes" id="UP000602510">
    <property type="component" value="Unassembled WGS sequence"/>
</dbReference>
<keyword evidence="6" id="KW-0378">Hydrolase</keyword>
<dbReference type="GO" id="GO:0006508">
    <property type="term" value="P:proteolysis"/>
    <property type="evidence" value="ECO:0007669"/>
    <property type="project" value="UniProtKB-KW"/>
</dbReference>
<dbReference type="Pfam" id="PF02338">
    <property type="entry name" value="OTU"/>
    <property type="match status" value="1"/>
</dbReference>
<dbReference type="CDD" id="cd22752">
    <property type="entry name" value="OTU_OTUD5-like"/>
    <property type="match status" value="1"/>
</dbReference>
<evidence type="ECO:0000313" key="12">
    <source>
        <dbReference type="Proteomes" id="UP000602510"/>
    </source>
</evidence>
<dbReference type="InterPro" id="IPR036770">
    <property type="entry name" value="Ankyrin_rpt-contain_sf"/>
</dbReference>
<evidence type="ECO:0000313" key="11">
    <source>
        <dbReference type="EMBL" id="KAF4046434.1"/>
    </source>
</evidence>
<dbReference type="Gene3D" id="2.30.30.140">
    <property type="match status" value="1"/>
</dbReference>
<keyword evidence="12" id="KW-1185">Reference proteome</keyword>
<dbReference type="InterPro" id="IPR003323">
    <property type="entry name" value="OTU_dom"/>
</dbReference>
<feature type="region of interest" description="Disordered" evidence="9">
    <location>
        <begin position="1"/>
        <end position="51"/>
    </location>
</feature>
<dbReference type="GO" id="GO:0004843">
    <property type="term" value="F:cysteine-type deubiquitinase activity"/>
    <property type="evidence" value="ECO:0007669"/>
    <property type="project" value="UniProtKB-EC"/>
</dbReference>
<dbReference type="PANTHER" id="PTHR12419:SF4">
    <property type="entry name" value="OTU DOMAIN-CONTAINING PROTEIN 5"/>
    <property type="match status" value="1"/>
</dbReference>
<comment type="similarity">
    <text evidence="2">Belongs to the peptidase C85 family.</text>
</comment>
<evidence type="ECO:0000256" key="8">
    <source>
        <dbReference type="SAM" id="Coils"/>
    </source>
</evidence>
<name>A0A833TF83_PHYIN</name>
<feature type="compositionally biased region" description="Basic and acidic residues" evidence="9">
    <location>
        <begin position="249"/>
        <end position="265"/>
    </location>
</feature>
<keyword evidence="8" id="KW-0175">Coiled coil</keyword>
<feature type="compositionally biased region" description="Basic and acidic residues" evidence="9">
    <location>
        <begin position="1"/>
        <end position="12"/>
    </location>
</feature>
<comment type="caution">
    <text evidence="11">The sequence shown here is derived from an EMBL/GenBank/DDBJ whole genome shotgun (WGS) entry which is preliminary data.</text>
</comment>